<dbReference type="RefSeq" id="WP_188439481.1">
    <property type="nucleotide sequence ID" value="NZ_BMFD01000002.1"/>
</dbReference>
<protein>
    <recommendedName>
        <fullName evidence="3">Curli production assembly/transport component CsgG</fullName>
    </recommendedName>
</protein>
<accession>A0ABQ1LY08</accession>
<dbReference type="Proteomes" id="UP000635885">
    <property type="component" value="Unassembled WGS sequence"/>
</dbReference>
<sequence length="341" mass="37781">MKPIMYLCLFFLPFLADTPIISKSDVRIDEFGAKKLKNAPKKVYFREFNIGYQTIIESNTTGFDRKASTKISMTAGLDSELTEADIQSITDNAYKKVIAKLTAAGIEVIAHEEAKKIEEFQQKVNTTVGGEFSYKNGFVYTQPTGTIFFDVTSNFNEGVKDVKEAVSKQSKILGNLPMGQLLEKGSIRDNVGKISDQLGNVPVLDFGMNITFAEIMEDRKAGGSSELKGEFGLGAYPYKSAISWKGGGKLGNLESSIVFSPKNYKAFEIEGVIPREKIKNRAVGEFRTDWGSGIIYAQKKEITITNPVKADRAAYIEKVTLAIDDYLEIFISTFLEHSNSN</sequence>
<keyword evidence="2" id="KW-1185">Reference proteome</keyword>
<proteinExistence type="predicted"/>
<name>A0ABQ1LY08_9BACT</name>
<reference evidence="2" key="1">
    <citation type="journal article" date="2019" name="Int. J. Syst. Evol. Microbiol.">
        <title>The Global Catalogue of Microorganisms (GCM) 10K type strain sequencing project: providing services to taxonomists for standard genome sequencing and annotation.</title>
        <authorList>
            <consortium name="The Broad Institute Genomics Platform"/>
            <consortium name="The Broad Institute Genome Sequencing Center for Infectious Disease"/>
            <person name="Wu L."/>
            <person name="Ma J."/>
        </authorList>
    </citation>
    <scope>NUCLEOTIDE SEQUENCE [LARGE SCALE GENOMIC DNA]</scope>
    <source>
        <strain evidence="2">CGMCC 1.12479</strain>
    </source>
</reference>
<evidence type="ECO:0000313" key="2">
    <source>
        <dbReference type="Proteomes" id="UP000635885"/>
    </source>
</evidence>
<evidence type="ECO:0000313" key="1">
    <source>
        <dbReference type="EMBL" id="GGC29569.1"/>
    </source>
</evidence>
<dbReference type="EMBL" id="BMFD01000002">
    <property type="protein sequence ID" value="GGC29569.1"/>
    <property type="molecule type" value="Genomic_DNA"/>
</dbReference>
<comment type="caution">
    <text evidence="1">The sequence shown here is derived from an EMBL/GenBank/DDBJ whole genome shotgun (WGS) entry which is preliminary data.</text>
</comment>
<gene>
    <name evidence="1" type="ORF">GCM10010993_05620</name>
</gene>
<evidence type="ECO:0008006" key="3">
    <source>
        <dbReference type="Google" id="ProtNLM"/>
    </source>
</evidence>
<organism evidence="1 2">
    <name type="scientific">Belliella aquatica</name>
    <dbReference type="NCBI Taxonomy" id="1323734"/>
    <lineage>
        <taxon>Bacteria</taxon>
        <taxon>Pseudomonadati</taxon>
        <taxon>Bacteroidota</taxon>
        <taxon>Cytophagia</taxon>
        <taxon>Cytophagales</taxon>
        <taxon>Cyclobacteriaceae</taxon>
        <taxon>Belliella</taxon>
    </lineage>
</organism>